<evidence type="ECO:0000256" key="1">
    <source>
        <dbReference type="SAM" id="Phobius"/>
    </source>
</evidence>
<sequence length="319" mass="37195">MKKFFLIIILFTTSCVEHKFSFTVSPDGSYQAEYKGHGDKNDLTDFDFPLPLGVKWIINSTLENAEAESYDYTAHRLFNRNENFPSTFYKGDSIYFESLLKHQIKLKHRNWFFRETYSFNVEIVGRKVGSKYPQVGQFILDTENPPVGWLKEALMYLLTETLNQADIEWNTRPIITAELHDWKKNELGLVSDSTLIEEIDYYKNMGLDIIMQPASPHLYNEMDSIFKSLEDELHITLDLIDDSFSFQLILPGNLEFSNADSIAGDTLFWSFELQDYMNEDFVMQAHSKINYPGRQKAGLFIGFTTIIIFCGLRIRRRNK</sequence>
<keyword evidence="1" id="KW-0812">Transmembrane</keyword>
<keyword evidence="1" id="KW-0472">Membrane</keyword>
<dbReference type="EMBL" id="UINC01003170">
    <property type="protein sequence ID" value="SVA03953.1"/>
    <property type="molecule type" value="Genomic_DNA"/>
</dbReference>
<proteinExistence type="predicted"/>
<dbReference type="AlphaFoldDB" id="A0A381SRM8"/>
<accession>A0A381SRM8</accession>
<reference evidence="2" key="1">
    <citation type="submission" date="2018-05" db="EMBL/GenBank/DDBJ databases">
        <authorList>
            <person name="Lanie J.A."/>
            <person name="Ng W.-L."/>
            <person name="Kazmierczak K.M."/>
            <person name="Andrzejewski T.M."/>
            <person name="Davidsen T.M."/>
            <person name="Wayne K.J."/>
            <person name="Tettelin H."/>
            <person name="Glass J.I."/>
            <person name="Rusch D."/>
            <person name="Podicherti R."/>
            <person name="Tsui H.-C.T."/>
            <person name="Winkler M.E."/>
        </authorList>
    </citation>
    <scope>NUCLEOTIDE SEQUENCE</scope>
</reference>
<dbReference type="PROSITE" id="PS51257">
    <property type="entry name" value="PROKAR_LIPOPROTEIN"/>
    <property type="match status" value="1"/>
</dbReference>
<feature type="transmembrane region" description="Helical" evidence="1">
    <location>
        <begin position="297"/>
        <end position="314"/>
    </location>
</feature>
<keyword evidence="1" id="KW-1133">Transmembrane helix</keyword>
<evidence type="ECO:0000313" key="2">
    <source>
        <dbReference type="EMBL" id="SVA03953.1"/>
    </source>
</evidence>
<organism evidence="2">
    <name type="scientific">marine metagenome</name>
    <dbReference type="NCBI Taxonomy" id="408172"/>
    <lineage>
        <taxon>unclassified sequences</taxon>
        <taxon>metagenomes</taxon>
        <taxon>ecological metagenomes</taxon>
    </lineage>
</organism>
<name>A0A381SRM8_9ZZZZ</name>
<protein>
    <submittedName>
        <fullName evidence="2">Uncharacterized protein</fullName>
    </submittedName>
</protein>
<gene>
    <name evidence="2" type="ORF">METZ01_LOCUS56807</name>
</gene>